<comment type="caution">
    <text evidence="1">The sequence shown here is derived from an EMBL/GenBank/DDBJ whole genome shotgun (WGS) entry which is preliminary data.</text>
</comment>
<sequence>MAMMSNMPLLWQTDARCKEFSDQQDQGHHARLPASMQIHNAKLAQTKQDKAFGSGFRHH</sequence>
<name>A0A1B8PVK9_MORLA</name>
<evidence type="ECO:0000313" key="2">
    <source>
        <dbReference type="Proteomes" id="UP000092607"/>
    </source>
</evidence>
<dbReference type="EMBL" id="LZMS01000114">
    <property type="protein sequence ID" value="OBX59332.1"/>
    <property type="molecule type" value="Genomic_DNA"/>
</dbReference>
<dbReference type="RefSeq" id="WP_029103421.1">
    <property type="nucleotide sequence ID" value="NZ_UGQU01000002.1"/>
</dbReference>
<gene>
    <name evidence="1" type="ORF">A9309_11660</name>
</gene>
<proteinExistence type="predicted"/>
<evidence type="ECO:0000313" key="1">
    <source>
        <dbReference type="EMBL" id="OBX59332.1"/>
    </source>
</evidence>
<dbReference type="Proteomes" id="UP000092607">
    <property type="component" value="Unassembled WGS sequence"/>
</dbReference>
<accession>A0A1B8PVK9</accession>
<organism evidence="1 2">
    <name type="scientific">Moraxella lacunata</name>
    <dbReference type="NCBI Taxonomy" id="477"/>
    <lineage>
        <taxon>Bacteria</taxon>
        <taxon>Pseudomonadati</taxon>
        <taxon>Pseudomonadota</taxon>
        <taxon>Gammaproteobacteria</taxon>
        <taxon>Moraxellales</taxon>
        <taxon>Moraxellaceae</taxon>
        <taxon>Moraxella</taxon>
    </lineage>
</organism>
<reference evidence="1 2" key="1">
    <citation type="submission" date="2016-06" db="EMBL/GenBank/DDBJ databases">
        <title>Draft genome of Moraxella lacunata CCUG 57757A.</title>
        <authorList>
            <person name="Salva-Serra F."/>
            <person name="Engstrom-Jakobsson H."/>
            <person name="Thorell K."/>
            <person name="Gonzales-Siles L."/>
            <person name="Karlsson R."/>
            <person name="Boulund F."/>
            <person name="Engstrand L."/>
            <person name="Kristiansson E."/>
            <person name="Moore E."/>
        </authorList>
    </citation>
    <scope>NUCLEOTIDE SEQUENCE [LARGE SCALE GENOMIC DNA]</scope>
    <source>
        <strain evidence="1 2">CCUG 57757A</strain>
    </source>
</reference>
<dbReference type="AlphaFoldDB" id="A0A1B8PVK9"/>
<protein>
    <submittedName>
        <fullName evidence="1">Uncharacterized protein</fullName>
    </submittedName>
</protein>